<dbReference type="AlphaFoldDB" id="A0A4V3GKU1"/>
<keyword evidence="2" id="KW-1185">Reference proteome</keyword>
<name>A0A4V3GKU1_9BACT</name>
<gene>
    <name evidence="1" type="ORF">EDB95_4798</name>
</gene>
<proteinExistence type="predicted"/>
<dbReference type="RefSeq" id="WP_133998335.1">
    <property type="nucleotide sequence ID" value="NZ_SODV01000002.1"/>
</dbReference>
<evidence type="ECO:0000313" key="1">
    <source>
        <dbReference type="EMBL" id="TDW96962.1"/>
    </source>
</evidence>
<dbReference type="Proteomes" id="UP000294498">
    <property type="component" value="Unassembled WGS sequence"/>
</dbReference>
<protein>
    <submittedName>
        <fullName evidence="1">Uncharacterized protein</fullName>
    </submittedName>
</protein>
<evidence type="ECO:0000313" key="2">
    <source>
        <dbReference type="Proteomes" id="UP000294498"/>
    </source>
</evidence>
<accession>A0A4V3GKU1</accession>
<organism evidence="1 2">
    <name type="scientific">Dinghuibacter silviterrae</name>
    <dbReference type="NCBI Taxonomy" id="1539049"/>
    <lineage>
        <taxon>Bacteria</taxon>
        <taxon>Pseudomonadati</taxon>
        <taxon>Bacteroidota</taxon>
        <taxon>Chitinophagia</taxon>
        <taxon>Chitinophagales</taxon>
        <taxon>Chitinophagaceae</taxon>
        <taxon>Dinghuibacter</taxon>
    </lineage>
</organism>
<dbReference type="EMBL" id="SODV01000002">
    <property type="protein sequence ID" value="TDW96962.1"/>
    <property type="molecule type" value="Genomic_DNA"/>
</dbReference>
<reference evidence="1 2" key="1">
    <citation type="submission" date="2019-03" db="EMBL/GenBank/DDBJ databases">
        <title>Genomic Encyclopedia of Type Strains, Phase IV (KMG-IV): sequencing the most valuable type-strain genomes for metagenomic binning, comparative biology and taxonomic classification.</title>
        <authorList>
            <person name="Goeker M."/>
        </authorList>
    </citation>
    <scope>NUCLEOTIDE SEQUENCE [LARGE SCALE GENOMIC DNA]</scope>
    <source>
        <strain evidence="1 2">DSM 100059</strain>
    </source>
</reference>
<sequence length="72" mass="8523">MTNDTPPPGFHDLLDGKNPFFERLPAYYRHFTVRDVRVEDEFNTGKRVLARPSPDDEQVFCPPFYKRISKCF</sequence>
<comment type="caution">
    <text evidence="1">The sequence shown here is derived from an EMBL/GenBank/DDBJ whole genome shotgun (WGS) entry which is preliminary data.</text>
</comment>